<dbReference type="Pfam" id="PF13364">
    <property type="entry name" value="BetaGal_ABD2"/>
    <property type="match status" value="1"/>
</dbReference>
<evidence type="ECO:0000256" key="2">
    <source>
        <dbReference type="ARBA" id="ARBA00023295"/>
    </source>
</evidence>
<dbReference type="EMBL" id="VSSQ01038472">
    <property type="protein sequence ID" value="MPM91416.1"/>
    <property type="molecule type" value="Genomic_DNA"/>
</dbReference>
<dbReference type="GO" id="GO:0004553">
    <property type="term" value="F:hydrolase activity, hydrolyzing O-glycosyl compounds"/>
    <property type="evidence" value="ECO:0007669"/>
    <property type="project" value="UniProtKB-ARBA"/>
</dbReference>
<reference evidence="4" key="1">
    <citation type="submission" date="2019-08" db="EMBL/GenBank/DDBJ databases">
        <authorList>
            <person name="Kucharzyk K."/>
            <person name="Murdoch R.W."/>
            <person name="Higgins S."/>
            <person name="Loffler F."/>
        </authorList>
    </citation>
    <scope>NUCLEOTIDE SEQUENCE</scope>
</reference>
<comment type="caution">
    <text evidence="4">The sequence shown here is derived from an EMBL/GenBank/DDBJ whole genome shotgun (WGS) entry which is preliminary data.</text>
</comment>
<dbReference type="InterPro" id="IPR025300">
    <property type="entry name" value="BetaGal_jelly_roll_dom"/>
</dbReference>
<organism evidence="4">
    <name type="scientific">bioreactor metagenome</name>
    <dbReference type="NCBI Taxonomy" id="1076179"/>
    <lineage>
        <taxon>unclassified sequences</taxon>
        <taxon>metagenomes</taxon>
        <taxon>ecological metagenomes</taxon>
    </lineage>
</organism>
<evidence type="ECO:0000259" key="3">
    <source>
        <dbReference type="Pfam" id="PF13364"/>
    </source>
</evidence>
<dbReference type="AlphaFoldDB" id="A0A645DQ49"/>
<dbReference type="SUPFAM" id="SSF49785">
    <property type="entry name" value="Galactose-binding domain-like"/>
    <property type="match status" value="1"/>
</dbReference>
<evidence type="ECO:0000256" key="1">
    <source>
        <dbReference type="ARBA" id="ARBA00022801"/>
    </source>
</evidence>
<accession>A0A645DQ49</accession>
<evidence type="ECO:0000313" key="4">
    <source>
        <dbReference type="EMBL" id="MPM91416.1"/>
    </source>
</evidence>
<proteinExistence type="predicted"/>
<dbReference type="InterPro" id="IPR008979">
    <property type="entry name" value="Galactose-bd-like_sf"/>
</dbReference>
<feature type="domain" description="Beta-galactosidase jelly roll" evidence="3">
    <location>
        <begin position="224"/>
        <end position="305"/>
    </location>
</feature>
<keyword evidence="1" id="KW-0378">Hydrolase</keyword>
<dbReference type="Gene3D" id="2.60.120.260">
    <property type="entry name" value="Galactose-binding domain-like"/>
    <property type="match status" value="1"/>
</dbReference>
<gene>
    <name evidence="4" type="ORF">SDC9_138545</name>
</gene>
<protein>
    <recommendedName>
        <fullName evidence="3">Beta-galactosidase jelly roll domain-containing protein</fullName>
    </recommendedName>
</protein>
<keyword evidence="2" id="KW-0326">Glycosidase</keyword>
<name>A0A645DQ49_9ZZZZ</name>
<sequence>MLKTPKIKYRKLQDPTECTGNDLLILAPGFQFDSLQSAVKNGLHVLALGLDKEEIDTAFPGKTKAGIWQNTYSYPAEGLGKNPLLIGISNADLFWRKPISATFFNESNAPALKYMESGAGKVVFVQAVPWLFDADEFQLRTTLRRNYGLISRLAHNLGAESRSGLLERLSHPPKLFFAGWRGKADPDRQGMQRNFFSPSFRPGADWKPIQVPGAFDTASNGLAGYDGDFWYRTTFNVPKIPSAKETTLFIGRVDDFSKVWLNGKFLGEVTDKTNPDDYWLFSRSYKIPSSLLRKQNNTLVVLCTDLRGSGGIFQTPWLQLKDSDLNLYSDTPRPDDDPYRYYHW</sequence>